<feature type="transmembrane region" description="Helical" evidence="1">
    <location>
        <begin position="12"/>
        <end position="45"/>
    </location>
</feature>
<organism evidence="2 3">
    <name type="scientific">Candidatus Bilophila faecipullorum</name>
    <dbReference type="NCBI Taxonomy" id="2838482"/>
    <lineage>
        <taxon>Bacteria</taxon>
        <taxon>Pseudomonadati</taxon>
        <taxon>Thermodesulfobacteriota</taxon>
        <taxon>Desulfovibrionia</taxon>
        <taxon>Desulfovibrionales</taxon>
        <taxon>Desulfovibrionaceae</taxon>
        <taxon>Bilophila</taxon>
    </lineage>
</organism>
<reference evidence="2" key="2">
    <citation type="submission" date="2021-04" db="EMBL/GenBank/DDBJ databases">
        <authorList>
            <person name="Gilroy R."/>
        </authorList>
    </citation>
    <scope>NUCLEOTIDE SEQUENCE</scope>
    <source>
        <strain evidence="2">ChiSxjej5B17-1746</strain>
    </source>
</reference>
<comment type="caution">
    <text evidence="2">The sequence shown here is derived from an EMBL/GenBank/DDBJ whole genome shotgun (WGS) entry which is preliminary data.</text>
</comment>
<sequence>MISWLSPETLATLMLFCALVFTLTCSLFALVGVFYLSCRLVFALLGEVERYKFRRASVKIRQTEAARLPAH</sequence>
<name>A0A9D1U9G5_9BACT</name>
<dbReference type="AlphaFoldDB" id="A0A9D1U9G5"/>
<dbReference type="Proteomes" id="UP000824264">
    <property type="component" value="Unassembled WGS sequence"/>
</dbReference>
<reference evidence="2" key="1">
    <citation type="journal article" date="2021" name="PeerJ">
        <title>Extensive microbial diversity within the chicken gut microbiome revealed by metagenomics and culture.</title>
        <authorList>
            <person name="Gilroy R."/>
            <person name="Ravi A."/>
            <person name="Getino M."/>
            <person name="Pursley I."/>
            <person name="Horton D.L."/>
            <person name="Alikhan N.F."/>
            <person name="Baker D."/>
            <person name="Gharbi K."/>
            <person name="Hall N."/>
            <person name="Watson M."/>
            <person name="Adriaenssens E.M."/>
            <person name="Foster-Nyarko E."/>
            <person name="Jarju S."/>
            <person name="Secka A."/>
            <person name="Antonio M."/>
            <person name="Oren A."/>
            <person name="Chaudhuri R.R."/>
            <person name="La Ragione R."/>
            <person name="Hildebrand F."/>
            <person name="Pallen M.J."/>
        </authorList>
    </citation>
    <scope>NUCLEOTIDE SEQUENCE</scope>
    <source>
        <strain evidence="2">ChiSxjej5B17-1746</strain>
    </source>
</reference>
<evidence type="ECO:0000313" key="2">
    <source>
        <dbReference type="EMBL" id="HIW79452.1"/>
    </source>
</evidence>
<keyword evidence="1" id="KW-0472">Membrane</keyword>
<accession>A0A9D1U9G5</accession>
<evidence type="ECO:0000313" key="3">
    <source>
        <dbReference type="Proteomes" id="UP000824264"/>
    </source>
</evidence>
<evidence type="ECO:0000256" key="1">
    <source>
        <dbReference type="SAM" id="Phobius"/>
    </source>
</evidence>
<dbReference type="EMBL" id="DXGI01000374">
    <property type="protein sequence ID" value="HIW79452.1"/>
    <property type="molecule type" value="Genomic_DNA"/>
</dbReference>
<protein>
    <submittedName>
        <fullName evidence="2">Uncharacterized protein</fullName>
    </submittedName>
</protein>
<keyword evidence="1" id="KW-1133">Transmembrane helix</keyword>
<proteinExistence type="predicted"/>
<keyword evidence="1" id="KW-0812">Transmembrane</keyword>
<gene>
    <name evidence="2" type="ORF">H9874_09970</name>
</gene>